<keyword evidence="1" id="KW-0805">Transcription regulation</keyword>
<dbReference type="GO" id="GO:0006355">
    <property type="term" value="P:regulation of DNA-templated transcription"/>
    <property type="evidence" value="ECO:0007669"/>
    <property type="project" value="InterPro"/>
</dbReference>
<dbReference type="AlphaFoldDB" id="A0A5J4Q4E9"/>
<organism evidence="6">
    <name type="scientific">termite gut metagenome</name>
    <dbReference type="NCBI Taxonomy" id="433724"/>
    <lineage>
        <taxon>unclassified sequences</taxon>
        <taxon>metagenomes</taxon>
        <taxon>organismal metagenomes</taxon>
    </lineage>
</organism>
<dbReference type="InterPro" id="IPR000595">
    <property type="entry name" value="cNMP-bd_dom"/>
</dbReference>
<dbReference type="PROSITE" id="PS50042">
    <property type="entry name" value="CNMP_BINDING_3"/>
    <property type="match status" value="1"/>
</dbReference>
<keyword evidence="3" id="KW-0804">Transcription</keyword>
<evidence type="ECO:0000259" key="5">
    <source>
        <dbReference type="PROSITE" id="PS51063"/>
    </source>
</evidence>
<evidence type="ECO:0000256" key="3">
    <source>
        <dbReference type="ARBA" id="ARBA00023163"/>
    </source>
</evidence>
<dbReference type="SUPFAM" id="SSF51206">
    <property type="entry name" value="cAMP-binding domain-like"/>
    <property type="match status" value="1"/>
</dbReference>
<dbReference type="InterPro" id="IPR036390">
    <property type="entry name" value="WH_DNA-bd_sf"/>
</dbReference>
<evidence type="ECO:0008006" key="7">
    <source>
        <dbReference type="Google" id="ProtNLM"/>
    </source>
</evidence>
<dbReference type="GO" id="GO:0003677">
    <property type="term" value="F:DNA binding"/>
    <property type="evidence" value="ECO:0007669"/>
    <property type="project" value="UniProtKB-KW"/>
</dbReference>
<gene>
    <name evidence="6" type="ORF">EZS27_033695</name>
</gene>
<feature type="domain" description="Cyclic nucleotide-binding" evidence="4">
    <location>
        <begin position="16"/>
        <end position="114"/>
    </location>
</feature>
<proteinExistence type="predicted"/>
<dbReference type="InterPro" id="IPR014710">
    <property type="entry name" value="RmlC-like_jellyroll"/>
</dbReference>
<accession>A0A5J4Q4E9</accession>
<comment type="caution">
    <text evidence="6">The sequence shown here is derived from an EMBL/GenBank/DDBJ whole genome shotgun (WGS) entry which is preliminary data.</text>
</comment>
<dbReference type="PROSITE" id="PS51063">
    <property type="entry name" value="HTH_CRP_2"/>
    <property type="match status" value="1"/>
</dbReference>
<dbReference type="SUPFAM" id="SSF46785">
    <property type="entry name" value="Winged helix' DNA-binding domain"/>
    <property type="match status" value="1"/>
</dbReference>
<reference evidence="6" key="1">
    <citation type="submission" date="2019-03" db="EMBL/GenBank/DDBJ databases">
        <title>Single cell metagenomics reveals metabolic interactions within the superorganism composed of flagellate Streblomastix strix and complex community of Bacteroidetes bacteria on its surface.</title>
        <authorList>
            <person name="Treitli S.C."/>
            <person name="Kolisko M."/>
            <person name="Husnik F."/>
            <person name="Keeling P."/>
            <person name="Hampl V."/>
        </authorList>
    </citation>
    <scope>NUCLEOTIDE SEQUENCE</scope>
    <source>
        <strain evidence="6">STM</strain>
    </source>
</reference>
<sequence length="224" mass="26128">MRNMTTMYDTLLQLPLFQGICREDLTQIVGKVKLHFRKYEAGSNIVRGREVCDKLIFLLGGEVLSTLAFKKDFVFMEHIPAPCLIEPYSLFGIDVHYTASYIAYTNVDVLEIEKSFVINELLNYEIFRFNYINIISNRAQVLHTRLKKGIPDTAESKIIYFISLHSTFPSGKKRLRIKMEDLAQHLNETRLNISKALNSFEEKGWIELHRKEIIIPAMEQFFKD</sequence>
<dbReference type="InterPro" id="IPR012318">
    <property type="entry name" value="HTH_CRP"/>
</dbReference>
<feature type="domain" description="HTH crp-type" evidence="5">
    <location>
        <begin position="152"/>
        <end position="219"/>
    </location>
</feature>
<evidence type="ECO:0000259" key="4">
    <source>
        <dbReference type="PROSITE" id="PS50042"/>
    </source>
</evidence>
<evidence type="ECO:0000256" key="2">
    <source>
        <dbReference type="ARBA" id="ARBA00023125"/>
    </source>
</evidence>
<evidence type="ECO:0000256" key="1">
    <source>
        <dbReference type="ARBA" id="ARBA00023015"/>
    </source>
</evidence>
<name>A0A5J4Q4E9_9ZZZZ</name>
<dbReference type="Pfam" id="PF13545">
    <property type="entry name" value="HTH_Crp_2"/>
    <property type="match status" value="1"/>
</dbReference>
<protein>
    <recommendedName>
        <fullName evidence="7">HTH crp-type domain-containing protein</fullName>
    </recommendedName>
</protein>
<evidence type="ECO:0000313" key="6">
    <source>
        <dbReference type="EMBL" id="KAA6315920.1"/>
    </source>
</evidence>
<dbReference type="Gene3D" id="2.60.120.10">
    <property type="entry name" value="Jelly Rolls"/>
    <property type="match status" value="1"/>
</dbReference>
<dbReference type="EMBL" id="SNRY01005072">
    <property type="protein sequence ID" value="KAA6315920.1"/>
    <property type="molecule type" value="Genomic_DNA"/>
</dbReference>
<keyword evidence="2" id="KW-0238">DNA-binding</keyword>
<dbReference type="InterPro" id="IPR018490">
    <property type="entry name" value="cNMP-bd_dom_sf"/>
</dbReference>